<dbReference type="RefSeq" id="WP_133360866.1">
    <property type="nucleotide sequence ID" value="NZ_SMUV01000071.1"/>
</dbReference>
<gene>
    <name evidence="2" type="ORF">E1832_16470</name>
</gene>
<evidence type="ECO:0000313" key="2">
    <source>
        <dbReference type="EMBL" id="TDK43868.1"/>
    </source>
</evidence>
<comment type="caution">
    <text evidence="2">The sequence shown here is derived from an EMBL/GenBank/DDBJ whole genome shotgun (WGS) entry which is preliminary data.</text>
</comment>
<sequence length="74" mass="8037">MATQTEWEAKAANLLKAELKRKGVTYAKLVEKLGEMGISEKEANIANKLSRGKFSAAFLLQCLSAVGSSQLHLD</sequence>
<dbReference type="InterPro" id="IPR045526">
    <property type="entry name" value="DUF6471"/>
</dbReference>
<evidence type="ECO:0000313" key="3">
    <source>
        <dbReference type="Proteomes" id="UP000295301"/>
    </source>
</evidence>
<evidence type="ECO:0000259" key="1">
    <source>
        <dbReference type="Pfam" id="PF20075"/>
    </source>
</evidence>
<reference evidence="2 3" key="1">
    <citation type="submission" date="2019-03" db="EMBL/GenBank/DDBJ databases">
        <title>Ruegeria lutea sp. nov., a novel strain, isolated from marine sediment, the Masan Bay, South Korea.</title>
        <authorList>
            <person name="Kim J."/>
            <person name="Kim D.-Y."/>
            <person name="Lee S.-S."/>
        </authorList>
    </citation>
    <scope>NUCLEOTIDE SEQUENCE [LARGE SCALE GENOMIC DNA]</scope>
    <source>
        <strain evidence="2 3">318-1</strain>
    </source>
</reference>
<accession>A0A4R5UX23</accession>
<protein>
    <recommendedName>
        <fullName evidence="1">DUF6471 domain-containing protein</fullName>
    </recommendedName>
</protein>
<organism evidence="2 3">
    <name type="scientific">Antarcticimicrobium luteum</name>
    <dbReference type="NCBI Taxonomy" id="2547397"/>
    <lineage>
        <taxon>Bacteria</taxon>
        <taxon>Pseudomonadati</taxon>
        <taxon>Pseudomonadota</taxon>
        <taxon>Alphaproteobacteria</taxon>
        <taxon>Rhodobacterales</taxon>
        <taxon>Paracoccaceae</taxon>
        <taxon>Antarcticimicrobium</taxon>
    </lineage>
</organism>
<dbReference type="Pfam" id="PF20075">
    <property type="entry name" value="DUF6471"/>
    <property type="match status" value="1"/>
</dbReference>
<proteinExistence type="predicted"/>
<dbReference type="OrthoDB" id="9808716at2"/>
<dbReference type="AlphaFoldDB" id="A0A4R5UX23"/>
<feature type="domain" description="DUF6471" evidence="1">
    <location>
        <begin position="7"/>
        <end position="71"/>
    </location>
</feature>
<dbReference type="EMBL" id="SMUV01000071">
    <property type="protein sequence ID" value="TDK43868.1"/>
    <property type="molecule type" value="Genomic_DNA"/>
</dbReference>
<keyword evidence="3" id="KW-1185">Reference proteome</keyword>
<name>A0A4R5UX23_9RHOB</name>
<dbReference type="Proteomes" id="UP000295301">
    <property type="component" value="Unassembled WGS sequence"/>
</dbReference>